<evidence type="ECO:0000313" key="8">
    <source>
        <dbReference type="Proteomes" id="UP000035352"/>
    </source>
</evidence>
<feature type="active site" description="Nucleophile" evidence="5">
    <location>
        <position position="16"/>
    </location>
</feature>
<keyword evidence="8" id="KW-1185">Reference proteome</keyword>
<accession>A0A0G3BTR1</accession>
<dbReference type="PATRIC" id="fig|413882.6.peg.3373"/>
<keyword evidence="4" id="KW-0904">Protein phosphatase</keyword>
<feature type="domain" description="Phosphotyrosine protein phosphatase I" evidence="6">
    <location>
        <begin position="10"/>
        <end position="159"/>
    </location>
</feature>
<dbReference type="InterPro" id="IPR023485">
    <property type="entry name" value="Ptyr_pPase"/>
</dbReference>
<evidence type="ECO:0000256" key="3">
    <source>
        <dbReference type="ARBA" id="ARBA00022801"/>
    </source>
</evidence>
<dbReference type="CDD" id="cd16343">
    <property type="entry name" value="LMWPTP"/>
    <property type="match status" value="1"/>
</dbReference>
<dbReference type="GO" id="GO:0004725">
    <property type="term" value="F:protein tyrosine phosphatase activity"/>
    <property type="evidence" value="ECO:0007669"/>
    <property type="project" value="UniProtKB-EC"/>
</dbReference>
<dbReference type="EC" id="3.1.3.48" evidence="2"/>
<dbReference type="InterPro" id="IPR017867">
    <property type="entry name" value="Tyr_phospatase_low_mol_wt"/>
</dbReference>
<protein>
    <recommendedName>
        <fullName evidence="2">protein-tyrosine-phosphatase</fullName>
        <ecNumber evidence="2">3.1.3.48</ecNumber>
    </recommendedName>
</protein>
<dbReference type="RefSeq" id="WP_047195415.1">
    <property type="nucleotide sequence ID" value="NZ_CP011371.1"/>
</dbReference>
<dbReference type="InterPro" id="IPR036196">
    <property type="entry name" value="Ptyr_pPase_sf"/>
</dbReference>
<dbReference type="PRINTS" id="PR00719">
    <property type="entry name" value="LMWPTPASE"/>
</dbReference>
<evidence type="ECO:0000259" key="6">
    <source>
        <dbReference type="SMART" id="SM00226"/>
    </source>
</evidence>
<dbReference type="Proteomes" id="UP000035352">
    <property type="component" value="Chromosome"/>
</dbReference>
<comment type="similarity">
    <text evidence="1">Belongs to the low molecular weight phosphotyrosine protein phosphatase family.</text>
</comment>
<organism evidence="7 8">
    <name type="scientific">Caldimonas brevitalea</name>
    <dbReference type="NCBI Taxonomy" id="413882"/>
    <lineage>
        <taxon>Bacteria</taxon>
        <taxon>Pseudomonadati</taxon>
        <taxon>Pseudomonadota</taxon>
        <taxon>Betaproteobacteria</taxon>
        <taxon>Burkholderiales</taxon>
        <taxon>Sphaerotilaceae</taxon>
        <taxon>Caldimonas</taxon>
    </lineage>
</organism>
<dbReference type="FunFam" id="3.40.50.2300:FF:000113">
    <property type="entry name" value="Low molecular weight protein-tyrosine-phosphatase"/>
    <property type="match status" value="1"/>
</dbReference>
<dbReference type="OrthoDB" id="9784339at2"/>
<dbReference type="PANTHER" id="PTHR11717:SF7">
    <property type="entry name" value="LOW MOLECULAR WEIGHT PHOSPHOTYROSINE PROTEIN PHOSPHATASE"/>
    <property type="match status" value="1"/>
</dbReference>
<evidence type="ECO:0000256" key="2">
    <source>
        <dbReference type="ARBA" id="ARBA00013064"/>
    </source>
</evidence>
<dbReference type="Gene3D" id="3.40.50.2300">
    <property type="match status" value="1"/>
</dbReference>
<keyword evidence="3" id="KW-0378">Hydrolase</keyword>
<dbReference type="EMBL" id="CP011371">
    <property type="protein sequence ID" value="AKJ29925.1"/>
    <property type="molecule type" value="Genomic_DNA"/>
</dbReference>
<dbReference type="KEGG" id="pbh:AAW51_3234"/>
<evidence type="ECO:0000256" key="4">
    <source>
        <dbReference type="ARBA" id="ARBA00022912"/>
    </source>
</evidence>
<evidence type="ECO:0000313" key="7">
    <source>
        <dbReference type="EMBL" id="AKJ29925.1"/>
    </source>
</evidence>
<feature type="active site" description="Proton donor" evidence="5">
    <location>
        <position position="133"/>
    </location>
</feature>
<name>A0A0G3BTR1_9BURK</name>
<dbReference type="AlphaFoldDB" id="A0A0G3BTR1"/>
<evidence type="ECO:0000256" key="1">
    <source>
        <dbReference type="ARBA" id="ARBA00011063"/>
    </source>
</evidence>
<sequence>MPPLALQPFARILFICMGNICRSPSAEGVFRGLAERAGLASRLLIDSAGTHHYHIGEPPDPRAQDHARRRGYELCDLRARQVVPEDFARFDLLLAMDRENLAALQALCPPAYRHKLRRLMEFARHHTLEIVPDPYYGPPAGFEAVLDHLEDACAGLLEHLVKQGLQQQEVHRENLTKKLGLR</sequence>
<dbReference type="Pfam" id="PF01451">
    <property type="entry name" value="LMWPc"/>
    <property type="match status" value="1"/>
</dbReference>
<evidence type="ECO:0000256" key="5">
    <source>
        <dbReference type="PIRSR" id="PIRSR617867-1"/>
    </source>
</evidence>
<dbReference type="InterPro" id="IPR050438">
    <property type="entry name" value="LMW_PTPase"/>
</dbReference>
<feature type="active site" evidence="5">
    <location>
        <position position="22"/>
    </location>
</feature>
<reference evidence="7 8" key="1">
    <citation type="submission" date="2015-05" db="EMBL/GenBank/DDBJ databases">
        <authorList>
            <person name="Tang B."/>
            <person name="Yu Y."/>
        </authorList>
    </citation>
    <scope>NUCLEOTIDE SEQUENCE [LARGE SCALE GENOMIC DNA]</scope>
    <source>
        <strain evidence="7 8">DSM 7029</strain>
    </source>
</reference>
<proteinExistence type="inferred from homology"/>
<dbReference type="STRING" id="413882.AAW51_3234"/>
<gene>
    <name evidence="7" type="ORF">AAW51_3234</name>
</gene>
<dbReference type="SUPFAM" id="SSF52788">
    <property type="entry name" value="Phosphotyrosine protein phosphatases I"/>
    <property type="match status" value="1"/>
</dbReference>
<dbReference type="SMART" id="SM00226">
    <property type="entry name" value="LMWPc"/>
    <property type="match status" value="1"/>
</dbReference>
<dbReference type="PANTHER" id="PTHR11717">
    <property type="entry name" value="LOW MOLECULAR WEIGHT PROTEIN TYROSINE PHOSPHATASE"/>
    <property type="match status" value="1"/>
</dbReference>